<gene>
    <name evidence="2" type="ORF">M2283_008340</name>
</gene>
<accession>A0ABT6LXG3</accession>
<evidence type="ECO:0000313" key="3">
    <source>
        <dbReference type="Proteomes" id="UP001160499"/>
    </source>
</evidence>
<proteinExistence type="predicted"/>
<evidence type="ECO:0000313" key="2">
    <source>
        <dbReference type="EMBL" id="MDH6220998.1"/>
    </source>
</evidence>
<organism evidence="2 3">
    <name type="scientific">Streptomyces pseudovenezuelae</name>
    <dbReference type="NCBI Taxonomy" id="67350"/>
    <lineage>
        <taxon>Bacteria</taxon>
        <taxon>Bacillati</taxon>
        <taxon>Actinomycetota</taxon>
        <taxon>Actinomycetes</taxon>
        <taxon>Kitasatosporales</taxon>
        <taxon>Streptomycetaceae</taxon>
        <taxon>Streptomyces</taxon>
        <taxon>Streptomyces aurantiacus group</taxon>
    </lineage>
</organism>
<dbReference type="EMBL" id="JARXVH010000020">
    <property type="protein sequence ID" value="MDH6220998.1"/>
    <property type="molecule type" value="Genomic_DNA"/>
</dbReference>
<keyword evidence="3" id="KW-1185">Reference proteome</keyword>
<protein>
    <submittedName>
        <fullName evidence="2">Uncharacterized protein</fullName>
    </submittedName>
</protein>
<name>A0ABT6LXG3_9ACTN</name>
<comment type="caution">
    <text evidence="2">The sequence shown here is derived from an EMBL/GenBank/DDBJ whole genome shotgun (WGS) entry which is preliminary data.</text>
</comment>
<dbReference type="RefSeq" id="WP_280881756.1">
    <property type="nucleotide sequence ID" value="NZ_JARXVH010000020.1"/>
</dbReference>
<sequence length="131" mass="14327">MPEGLAEWADPETRAELSAPLARPVRRAARLTPHGQDTPAYALALPEPDLDLPAPGKRQVDRQPAQMQALRHFTALAHQLTTPPTEGLTERVRTATFSQTDNRWLLLTEEHRPCPNTGVPTAVGLSTTPTP</sequence>
<reference evidence="2 3" key="1">
    <citation type="submission" date="2023-04" db="EMBL/GenBank/DDBJ databases">
        <title>Forest soil microbial communities from Buena Vista Peninsula, Colon Province, Panama.</title>
        <authorList>
            <person name="Bouskill N."/>
        </authorList>
    </citation>
    <scope>NUCLEOTIDE SEQUENCE [LARGE SCALE GENOMIC DNA]</scope>
    <source>
        <strain evidence="2 3">GGS1</strain>
    </source>
</reference>
<dbReference type="Proteomes" id="UP001160499">
    <property type="component" value="Unassembled WGS sequence"/>
</dbReference>
<evidence type="ECO:0000256" key="1">
    <source>
        <dbReference type="SAM" id="MobiDB-lite"/>
    </source>
</evidence>
<feature type="region of interest" description="Disordered" evidence="1">
    <location>
        <begin position="111"/>
        <end position="131"/>
    </location>
</feature>